<evidence type="ECO:0000256" key="5">
    <source>
        <dbReference type="ARBA" id="ARBA00022553"/>
    </source>
</evidence>
<feature type="domain" description="Small ribosomal subunit protein uS17 N-terminal" evidence="16">
    <location>
        <begin position="9"/>
        <end position="57"/>
    </location>
</feature>
<keyword evidence="3" id="KW-0488">Methylation</keyword>
<gene>
    <name evidence="17" type="ORF">PANT_12d00053</name>
</gene>
<dbReference type="CDD" id="cd00364">
    <property type="entry name" value="Ribosomal_uS17"/>
    <property type="match status" value="1"/>
</dbReference>
<evidence type="ECO:0000256" key="6">
    <source>
        <dbReference type="ARBA" id="ARBA00022884"/>
    </source>
</evidence>
<comment type="similarity">
    <text evidence="2 15">Belongs to the universal ribosomal protein uS17 family.</text>
</comment>
<dbReference type="OrthoDB" id="10254436at2759"/>
<dbReference type="SUPFAM" id="SSF50249">
    <property type="entry name" value="Nucleic acid-binding proteins"/>
    <property type="match status" value="1"/>
</dbReference>
<keyword evidence="5" id="KW-0597">Phosphoprotein</keyword>
<evidence type="ECO:0000256" key="4">
    <source>
        <dbReference type="ARBA" id="ARBA00022490"/>
    </source>
</evidence>
<name>M9MDQ2_PSEA3</name>
<evidence type="ECO:0000256" key="14">
    <source>
        <dbReference type="ARBA" id="ARBA00035471"/>
    </source>
</evidence>
<dbReference type="InterPro" id="IPR032440">
    <property type="entry name" value="Ribosomal_uS17_N"/>
</dbReference>
<dbReference type="NCBIfam" id="TIGR03630">
    <property type="entry name" value="uS17_arch"/>
    <property type="match status" value="1"/>
</dbReference>
<dbReference type="GO" id="GO:0003735">
    <property type="term" value="F:structural constituent of ribosome"/>
    <property type="evidence" value="ECO:0007669"/>
    <property type="project" value="InterPro"/>
</dbReference>
<evidence type="ECO:0000256" key="3">
    <source>
        <dbReference type="ARBA" id="ARBA00022481"/>
    </source>
</evidence>
<dbReference type="InterPro" id="IPR028333">
    <property type="entry name" value="Ribosomal_uS17_arc/euk"/>
</dbReference>
<evidence type="ECO:0000256" key="15">
    <source>
        <dbReference type="RuleBase" id="RU003872"/>
    </source>
</evidence>
<evidence type="ECO:0000256" key="1">
    <source>
        <dbReference type="ARBA" id="ARBA00004496"/>
    </source>
</evidence>
<keyword evidence="7" id="KW-0164">Citrullination</keyword>
<dbReference type="PROSITE" id="PS00056">
    <property type="entry name" value="RIBOSOMAL_S17"/>
    <property type="match status" value="1"/>
</dbReference>
<dbReference type="EMBL" id="DF196778">
    <property type="protein sequence ID" value="GAC74613.1"/>
    <property type="molecule type" value="Genomic_DNA"/>
</dbReference>
<organism evidence="17 18">
    <name type="scientific">Pseudozyma antarctica (strain T-34)</name>
    <name type="common">Yeast</name>
    <name type="synonym">Candida antarctica</name>
    <dbReference type="NCBI Taxonomy" id="1151754"/>
    <lineage>
        <taxon>Eukaryota</taxon>
        <taxon>Fungi</taxon>
        <taxon>Dikarya</taxon>
        <taxon>Basidiomycota</taxon>
        <taxon>Ustilaginomycotina</taxon>
        <taxon>Ustilaginomycetes</taxon>
        <taxon>Ustilaginales</taxon>
        <taxon>Ustilaginaceae</taxon>
        <taxon>Moesziomyces</taxon>
    </lineage>
</organism>
<keyword evidence="11 15" id="KW-0687">Ribonucleoprotein</keyword>
<dbReference type="PRINTS" id="PR00973">
    <property type="entry name" value="RIBOSOMALS17"/>
</dbReference>
<dbReference type="InterPro" id="IPR019979">
    <property type="entry name" value="Ribosomal_uS17_CS"/>
</dbReference>
<dbReference type="AlphaFoldDB" id="M9MDQ2"/>
<keyword evidence="10" id="KW-0564">Palmitate</keyword>
<keyword evidence="8 15" id="KW-0689">Ribosomal protein</keyword>
<feature type="domain" description="Small ribosomal subunit protein uS17 N-terminal" evidence="16">
    <location>
        <begin position="174"/>
        <end position="194"/>
    </location>
</feature>
<dbReference type="FunFam" id="2.40.50.1000:FF:000008">
    <property type="entry name" value="40S ribosomal protein S11"/>
    <property type="match status" value="1"/>
</dbReference>
<evidence type="ECO:0000313" key="18">
    <source>
        <dbReference type="Proteomes" id="UP000011976"/>
    </source>
</evidence>
<keyword evidence="4" id="KW-0963">Cytoplasm</keyword>
<evidence type="ECO:0000313" key="17">
    <source>
        <dbReference type="EMBL" id="GAC74613.1"/>
    </source>
</evidence>
<reference evidence="18" key="1">
    <citation type="journal article" date="2013" name="Genome Announc.">
        <title>Genome sequence of the basidiomycetous yeast Pseudozyma antarctica T-34, a producer of the glycolipid biosurfactants mannosylerythritol lipids.</title>
        <authorList>
            <person name="Morita T."/>
            <person name="Koike H."/>
            <person name="Koyama Y."/>
            <person name="Hagiwara H."/>
            <person name="Ito E."/>
            <person name="Fukuoka T."/>
            <person name="Imura T."/>
            <person name="Machida M."/>
            <person name="Kitamoto D."/>
        </authorList>
    </citation>
    <scope>NUCLEOTIDE SEQUENCE [LARGE SCALE GENOMIC DNA]</scope>
    <source>
        <strain evidence="18">T-34</strain>
    </source>
</reference>
<dbReference type="InterPro" id="IPR000266">
    <property type="entry name" value="Ribosomal_uS17"/>
</dbReference>
<comment type="subcellular location">
    <subcellularLocation>
        <location evidence="1">Cytoplasm</location>
    </subcellularLocation>
</comment>
<dbReference type="Pfam" id="PF00366">
    <property type="entry name" value="Ribosomal_S17"/>
    <property type="match status" value="1"/>
</dbReference>
<evidence type="ECO:0000256" key="7">
    <source>
        <dbReference type="ARBA" id="ARBA00022934"/>
    </source>
</evidence>
<evidence type="ECO:0000256" key="11">
    <source>
        <dbReference type="ARBA" id="ARBA00023274"/>
    </source>
</evidence>
<keyword evidence="9" id="KW-0007">Acetylation</keyword>
<evidence type="ECO:0000256" key="9">
    <source>
        <dbReference type="ARBA" id="ARBA00022990"/>
    </source>
</evidence>
<evidence type="ECO:0000256" key="2">
    <source>
        <dbReference type="ARBA" id="ARBA00010254"/>
    </source>
</evidence>
<dbReference type="STRING" id="1151754.M9MDQ2"/>
<dbReference type="PANTHER" id="PTHR10744">
    <property type="entry name" value="40S RIBOSOMAL PROTEIN S11 FAMILY MEMBER"/>
    <property type="match status" value="1"/>
</dbReference>
<sequence length="281" mass="31822">MSNVELGVQTEKAFQKQPIFQNSKAARKTTRDRRWYKDVGLGFKTPRAAIDGTYIGKHPTLAIASHPPSTQNHDFSASPSMLQQHVATFSMDIRTAFVRQQIQQQEAGCRKRRIREGDTIAEAMPIESTPARSAWTMLFRHGWLAVDDSQHLVLRLSSKLLTLLYSLCLSLRSGALIDKKCPWTGLVSIRGRILTGKVVSTKMTRTIIIRREYLHFVPKYSRYEKRHKNVAAHVSPAFRVQVGDTVTVGQCRPLSKTVRFNVLKVSKNKSAEKAAKQFGRF</sequence>
<evidence type="ECO:0000256" key="12">
    <source>
        <dbReference type="ARBA" id="ARBA00023288"/>
    </source>
</evidence>
<evidence type="ECO:0000256" key="13">
    <source>
        <dbReference type="ARBA" id="ARBA00035164"/>
    </source>
</evidence>
<dbReference type="GO" id="GO:0003723">
    <property type="term" value="F:RNA binding"/>
    <property type="evidence" value="ECO:0007669"/>
    <property type="project" value="UniProtKB-KW"/>
</dbReference>
<proteinExistence type="inferred from homology"/>
<protein>
    <recommendedName>
        <fullName evidence="13">Small ribosomal subunit protein uS17</fullName>
    </recommendedName>
    <alternativeName>
        <fullName evidence="14">40S ribosomal protein S11</fullName>
    </alternativeName>
</protein>
<dbReference type="InterPro" id="IPR012340">
    <property type="entry name" value="NA-bd_OB-fold"/>
</dbReference>
<dbReference type="PANTHER" id="PTHR10744:SF9">
    <property type="entry name" value="40S RIBOSOMAL PROTEIN S11-RELATED"/>
    <property type="match status" value="1"/>
</dbReference>
<evidence type="ECO:0000259" key="16">
    <source>
        <dbReference type="Pfam" id="PF16205"/>
    </source>
</evidence>
<evidence type="ECO:0000256" key="10">
    <source>
        <dbReference type="ARBA" id="ARBA00023139"/>
    </source>
</evidence>
<dbReference type="GO" id="GO:0022627">
    <property type="term" value="C:cytosolic small ribosomal subunit"/>
    <property type="evidence" value="ECO:0007669"/>
    <property type="project" value="TreeGrafter"/>
</dbReference>
<dbReference type="Gene3D" id="2.40.50.1000">
    <property type="match status" value="2"/>
</dbReference>
<keyword evidence="12" id="KW-0449">Lipoprotein</keyword>
<dbReference type="Pfam" id="PF16205">
    <property type="entry name" value="Ribosomal_S17_N"/>
    <property type="match status" value="2"/>
</dbReference>
<evidence type="ECO:0000256" key="8">
    <source>
        <dbReference type="ARBA" id="ARBA00022980"/>
    </source>
</evidence>
<keyword evidence="6" id="KW-0694">RNA-binding</keyword>
<dbReference type="Proteomes" id="UP000011976">
    <property type="component" value="Unassembled WGS sequence"/>
</dbReference>
<dbReference type="GO" id="GO:0006412">
    <property type="term" value="P:translation"/>
    <property type="evidence" value="ECO:0007669"/>
    <property type="project" value="InterPro"/>
</dbReference>
<accession>M9MDQ2</accession>